<organism evidence="1 2">
    <name type="scientific">Enteractinococcus coprophilus</name>
    <dbReference type="NCBI Taxonomy" id="1027633"/>
    <lineage>
        <taxon>Bacteria</taxon>
        <taxon>Bacillati</taxon>
        <taxon>Actinomycetota</taxon>
        <taxon>Actinomycetes</taxon>
        <taxon>Micrococcales</taxon>
        <taxon>Micrococcaceae</taxon>
    </lineage>
</organism>
<dbReference type="OrthoDB" id="4955040at2"/>
<evidence type="ECO:0000313" key="2">
    <source>
        <dbReference type="Proteomes" id="UP000319746"/>
    </source>
</evidence>
<dbReference type="RefSeq" id="WP_141864157.1">
    <property type="nucleotide sequence ID" value="NZ_BAABAN010000017.1"/>
</dbReference>
<gene>
    <name evidence="1" type="ORF">FB556_0341</name>
</gene>
<accession>A0A543AMT9</accession>
<keyword evidence="2" id="KW-1185">Reference proteome</keyword>
<dbReference type="Proteomes" id="UP000319746">
    <property type="component" value="Unassembled WGS sequence"/>
</dbReference>
<reference evidence="1 2" key="1">
    <citation type="submission" date="2019-06" db="EMBL/GenBank/DDBJ databases">
        <title>Sequencing the genomes of 1000 actinobacteria strains.</title>
        <authorList>
            <person name="Klenk H.-P."/>
        </authorList>
    </citation>
    <scope>NUCLEOTIDE SEQUENCE [LARGE SCALE GENOMIC DNA]</scope>
    <source>
        <strain evidence="1 2">DSM 24083</strain>
    </source>
</reference>
<evidence type="ECO:0008006" key="3">
    <source>
        <dbReference type="Google" id="ProtNLM"/>
    </source>
</evidence>
<sequence length="154" mass="15997">MVALIPPLSEIGAGIGYVANNACDMASSAVQQWVTSPSIAQVGLQALSSQIDALEQLVVKLRIVADGVEQVHGKLVAAHHIEWHSPAGQAFREAVNLGQSRAQELENTARQTVRLAQASLEELRTVVAGLQTLLATARAAVGDSVAGALGQVCA</sequence>
<proteinExistence type="predicted"/>
<evidence type="ECO:0000313" key="1">
    <source>
        <dbReference type="EMBL" id="TQL73892.1"/>
    </source>
</evidence>
<protein>
    <recommendedName>
        <fullName evidence="3">Type VII secretion system (Wss) protein ESAT-6</fullName>
    </recommendedName>
</protein>
<dbReference type="AlphaFoldDB" id="A0A543AMT9"/>
<name>A0A543AMT9_9MICC</name>
<comment type="caution">
    <text evidence="1">The sequence shown here is derived from an EMBL/GenBank/DDBJ whole genome shotgun (WGS) entry which is preliminary data.</text>
</comment>
<dbReference type="EMBL" id="VFOU01000001">
    <property type="protein sequence ID" value="TQL73892.1"/>
    <property type="molecule type" value="Genomic_DNA"/>
</dbReference>